<name>A0A2H5F1M0_9RHOB</name>
<dbReference type="InterPro" id="IPR013022">
    <property type="entry name" value="Xyl_isomerase-like_TIM-brl"/>
</dbReference>
<reference evidence="2 3" key="1">
    <citation type="journal article" date="2013" name="Antonie Van Leeuwenhoek">
        <title>Paracoccus zhejiangensis sp. nov., isolated from activated sludge in wastewater-treatment system.</title>
        <authorList>
            <person name="Wu Z.G."/>
            <person name="Zhang D.F."/>
            <person name="Liu Y.L."/>
            <person name="Wang F."/>
            <person name="Jiang X."/>
            <person name="Li C."/>
            <person name="Li S.P."/>
            <person name="Hong Q."/>
            <person name="Li W.J."/>
        </authorList>
    </citation>
    <scope>NUCLEOTIDE SEQUENCE [LARGE SCALE GENOMIC DNA]</scope>
    <source>
        <strain evidence="2 3">J6</strain>
    </source>
</reference>
<dbReference type="EMBL" id="CP025430">
    <property type="protein sequence ID" value="AUH65440.1"/>
    <property type="molecule type" value="Genomic_DNA"/>
</dbReference>
<evidence type="ECO:0000313" key="3">
    <source>
        <dbReference type="Proteomes" id="UP000234530"/>
    </source>
</evidence>
<dbReference type="KEGG" id="pzh:CX676_15750"/>
<feature type="domain" description="Xylose isomerase-like TIM barrel" evidence="1">
    <location>
        <begin position="21"/>
        <end position="243"/>
    </location>
</feature>
<keyword evidence="3" id="KW-1185">Reference proteome</keyword>
<dbReference type="SUPFAM" id="SSF51658">
    <property type="entry name" value="Xylose isomerase-like"/>
    <property type="match status" value="1"/>
</dbReference>
<evidence type="ECO:0000259" key="1">
    <source>
        <dbReference type="Pfam" id="PF01261"/>
    </source>
</evidence>
<dbReference type="OrthoDB" id="9072761at2"/>
<dbReference type="AlphaFoldDB" id="A0A2H5F1M0"/>
<dbReference type="InterPro" id="IPR050312">
    <property type="entry name" value="IolE/XylAMocC-like"/>
</dbReference>
<dbReference type="RefSeq" id="WP_101753463.1">
    <property type="nucleotide sequence ID" value="NZ_CP025430.1"/>
</dbReference>
<sequence>MTHRLSVAHLSAITLPPPDFIEAAAVAGFDGVGLRLMRVTEDSPGYPLMEDPALMRATLAALRQTGLALRDIEFVKITSEIDIAALAPLLDAGAELGAAQLIAAPYDDDLSRLADRLAALSDLARSRGIGVVLEFFPWTVVPDLAACWRVVQAAGEGVGMLVDSLHIDRSNSDLALLRQIPPDRLPFAHLCDAPRLPAYDTEALLMTARAERLPPGEGQIDLQAFVGALPKNIDLSLEVPMTRRLMAEGGAAVLRHIHAATVAFLDAR</sequence>
<dbReference type="GO" id="GO:0004519">
    <property type="term" value="F:endonuclease activity"/>
    <property type="evidence" value="ECO:0007669"/>
    <property type="project" value="UniProtKB-KW"/>
</dbReference>
<dbReference type="Pfam" id="PF01261">
    <property type="entry name" value="AP_endonuc_2"/>
    <property type="match status" value="1"/>
</dbReference>
<accession>A0A2H5F1M0</accession>
<dbReference type="Proteomes" id="UP000234530">
    <property type="component" value="Chromosome"/>
</dbReference>
<gene>
    <name evidence="2" type="ORF">CX676_15750</name>
</gene>
<dbReference type="Gene3D" id="3.20.20.150">
    <property type="entry name" value="Divalent-metal-dependent TIM barrel enzymes"/>
    <property type="match status" value="1"/>
</dbReference>
<evidence type="ECO:0000313" key="2">
    <source>
        <dbReference type="EMBL" id="AUH65440.1"/>
    </source>
</evidence>
<keyword evidence="2" id="KW-0540">Nuclease</keyword>
<dbReference type="PANTHER" id="PTHR12110">
    <property type="entry name" value="HYDROXYPYRUVATE ISOMERASE"/>
    <property type="match status" value="1"/>
</dbReference>
<dbReference type="InterPro" id="IPR036237">
    <property type="entry name" value="Xyl_isomerase-like_sf"/>
</dbReference>
<dbReference type="PANTHER" id="PTHR12110:SF48">
    <property type="entry name" value="BLL3656 PROTEIN"/>
    <property type="match status" value="1"/>
</dbReference>
<proteinExistence type="predicted"/>
<keyword evidence="2" id="KW-0378">Hydrolase</keyword>
<protein>
    <submittedName>
        <fullName evidence="2">Endonuclease</fullName>
    </submittedName>
</protein>
<organism evidence="2 3">
    <name type="scientific">Paracoccus zhejiangensis</name>
    <dbReference type="NCBI Taxonomy" id="1077935"/>
    <lineage>
        <taxon>Bacteria</taxon>
        <taxon>Pseudomonadati</taxon>
        <taxon>Pseudomonadota</taxon>
        <taxon>Alphaproteobacteria</taxon>
        <taxon>Rhodobacterales</taxon>
        <taxon>Paracoccaceae</taxon>
        <taxon>Paracoccus</taxon>
    </lineage>
</organism>
<keyword evidence="2" id="KW-0255">Endonuclease</keyword>